<reference evidence="1" key="1">
    <citation type="submission" date="2022-05" db="EMBL/GenBank/DDBJ databases">
        <authorList>
            <person name="Pankratov T."/>
        </authorList>
    </citation>
    <scope>NUCLEOTIDE SEQUENCE</scope>
    <source>
        <strain evidence="1">BP6-180914</strain>
    </source>
</reference>
<accession>A0AA41YZ75</accession>
<dbReference type="AlphaFoldDB" id="A0AA41YZ75"/>
<dbReference type="InterPro" id="IPR006427">
    <property type="entry name" value="Portal_HK97"/>
</dbReference>
<keyword evidence="2" id="KW-1185">Reference proteome</keyword>
<sequence>MSVLSRIWQAAFGEVAEGEARSGPWFLPVSGGWLSAQAGSTLNWWQLGYNVERGAVPSAMVEACVSAYAQTIAMCPGGHWRREHDGGRKLVGNSALARIVKQPNDYQSISDFLLNLTRDLYGDGNAFALALRNDRFEVDELHLFPARKCVPRVAVDGSVFYALSGNDIVERQIDGPLVVPARDVLHVRLHTPRHPLIGESPIRAAAIDVATSDAMLQQQLAFYLNQARPSYILSTDLPLTREQAQQLRESWNEQSKGLAAGGTPILSNGLKPHPLTMSAENAELADIMKLNEQHIALAFRVPLQILGIGSTPHASTESLMQLWIASGLGFALNHIEESIGLFFGLRGQPDEYFELDTGALLRSNMKERIEALATGVLGGVYAPNEARAIEGLSKTPYGDEPRVQQQVVPLSAAAAIPAAPPALGAPPALPAPGEGRAVGADAIPDWSAVDLLRIADEVDRAA</sequence>
<gene>
    <name evidence="1" type="ORF">M8523_17465</name>
</gene>
<protein>
    <submittedName>
        <fullName evidence="1">Phage portal protein</fullName>
    </submittedName>
</protein>
<organism evidence="1 2">
    <name type="scientific">Lichenifustis flavocetrariae</name>
    <dbReference type="NCBI Taxonomy" id="2949735"/>
    <lineage>
        <taxon>Bacteria</taxon>
        <taxon>Pseudomonadati</taxon>
        <taxon>Pseudomonadota</taxon>
        <taxon>Alphaproteobacteria</taxon>
        <taxon>Hyphomicrobiales</taxon>
        <taxon>Lichenihabitantaceae</taxon>
        <taxon>Lichenifustis</taxon>
    </lineage>
</organism>
<proteinExistence type="predicted"/>
<comment type="caution">
    <text evidence="1">The sequence shown here is derived from an EMBL/GenBank/DDBJ whole genome shotgun (WGS) entry which is preliminary data.</text>
</comment>
<dbReference type="RefSeq" id="WP_282586176.1">
    <property type="nucleotide sequence ID" value="NZ_JAMOIM010000011.1"/>
</dbReference>
<name>A0AA41YZ75_9HYPH</name>
<dbReference type="EMBL" id="JAMOIM010000011">
    <property type="protein sequence ID" value="MCW6509808.1"/>
    <property type="molecule type" value="Genomic_DNA"/>
</dbReference>
<dbReference type="Pfam" id="PF04860">
    <property type="entry name" value="Phage_portal"/>
    <property type="match status" value="1"/>
</dbReference>
<dbReference type="NCBIfam" id="TIGR01537">
    <property type="entry name" value="portal_HK97"/>
    <property type="match status" value="1"/>
</dbReference>
<evidence type="ECO:0000313" key="2">
    <source>
        <dbReference type="Proteomes" id="UP001165667"/>
    </source>
</evidence>
<dbReference type="InterPro" id="IPR006944">
    <property type="entry name" value="Phage/GTA_portal"/>
</dbReference>
<evidence type="ECO:0000313" key="1">
    <source>
        <dbReference type="EMBL" id="MCW6509808.1"/>
    </source>
</evidence>
<dbReference type="Proteomes" id="UP001165667">
    <property type="component" value="Unassembled WGS sequence"/>
</dbReference>